<evidence type="ECO:0000256" key="1">
    <source>
        <dbReference type="ARBA" id="ARBA00004141"/>
    </source>
</evidence>
<protein>
    <submittedName>
        <fullName evidence="7">Type IV pili methyl-accepting chemotaxis transducer N-term</fullName>
    </submittedName>
</protein>
<evidence type="ECO:0000313" key="8">
    <source>
        <dbReference type="Proteomes" id="UP000051276"/>
    </source>
</evidence>
<dbReference type="InterPro" id="IPR029095">
    <property type="entry name" value="NarX-like_N"/>
</dbReference>
<dbReference type="Pfam" id="PF13675">
    <property type="entry name" value="PilJ"/>
    <property type="match status" value="1"/>
</dbReference>
<keyword evidence="9" id="KW-1185">Reference proteome</keyword>
<dbReference type="STRING" id="54398.Ga0074115_1447"/>
<comment type="caution">
    <text evidence="7">The sequence shown here is derived from an EMBL/GenBank/DDBJ whole genome shotgun (WGS) entry which is preliminary data.</text>
</comment>
<keyword evidence="3" id="KW-1133">Transmembrane helix</keyword>
<proteinExistence type="predicted"/>
<comment type="subcellular location">
    <subcellularLocation>
        <location evidence="1">Membrane</location>
        <topology evidence="1">Multi-pass membrane protein</topology>
    </subcellularLocation>
</comment>
<keyword evidence="4" id="KW-0472">Membrane</keyword>
<evidence type="ECO:0000313" key="9">
    <source>
        <dbReference type="Proteomes" id="UP000051634"/>
    </source>
</evidence>
<keyword evidence="2" id="KW-0812">Transmembrane</keyword>
<dbReference type="EMBL" id="LMXI01000312">
    <property type="protein sequence ID" value="KRT58580.1"/>
    <property type="molecule type" value="Genomic_DNA"/>
</dbReference>
<gene>
    <name evidence="6" type="ORF">Ga0074115_1447</name>
    <name evidence="7" type="ORF">Ga0076813_13828</name>
</gene>
<organism evidence="7 8">
    <name type="scientific">endosymbiont of Ridgeia piscesae</name>
    <dbReference type="NCBI Taxonomy" id="54398"/>
    <lineage>
        <taxon>Bacteria</taxon>
        <taxon>Pseudomonadati</taxon>
        <taxon>Pseudomonadota</taxon>
        <taxon>Gammaproteobacteria</taxon>
        <taxon>sulfur-oxidizing symbionts</taxon>
    </lineage>
</organism>
<evidence type="ECO:0000259" key="5">
    <source>
        <dbReference type="Pfam" id="PF13675"/>
    </source>
</evidence>
<dbReference type="AlphaFoldDB" id="A0A0T5Z6N0"/>
<dbReference type="Proteomes" id="UP000051276">
    <property type="component" value="Unassembled WGS sequence"/>
</dbReference>
<dbReference type="Gene3D" id="1.20.120.960">
    <property type="entry name" value="Histidine kinase NarX, sensor domain"/>
    <property type="match status" value="1"/>
</dbReference>
<dbReference type="Proteomes" id="UP000051634">
    <property type="component" value="Unassembled WGS sequence"/>
</dbReference>
<sequence>MKRSLLLRLGIAMATIFALAVIGMLSSVFIADTSEGFAAAINQAGTLRMQSYRIASSMAHGIPGDMLGSGEVTRKLVAEFERRLFSPRIHTVLPKVLVSR</sequence>
<dbReference type="EMBL" id="LDXT01000053">
    <property type="protein sequence ID" value="KRT56398.1"/>
    <property type="molecule type" value="Genomic_DNA"/>
</dbReference>
<evidence type="ECO:0000313" key="6">
    <source>
        <dbReference type="EMBL" id="KRT56398.1"/>
    </source>
</evidence>
<feature type="domain" description="NarX-like N-terminal" evidence="5">
    <location>
        <begin position="32"/>
        <end position="89"/>
    </location>
</feature>
<name>A0A0T5Z6N0_9GAMM</name>
<evidence type="ECO:0000313" key="7">
    <source>
        <dbReference type="EMBL" id="KRT58580.1"/>
    </source>
</evidence>
<reference evidence="8 9" key="1">
    <citation type="submission" date="2015-11" db="EMBL/GenBank/DDBJ databases">
        <title>The genome of Candidatus Endoriftia persephone in Ridgeia piscesae and population structure of the North Eastern Pacific vestimentiferan symbionts.</title>
        <authorList>
            <person name="Perez M."/>
            <person name="Juniper K.S."/>
        </authorList>
    </citation>
    <scope>NUCLEOTIDE SEQUENCE [LARGE SCALE GENOMIC DNA]</scope>
    <source>
        <strain evidence="7">Ind10</strain>
        <strain evidence="6">Ind11</strain>
    </source>
</reference>
<evidence type="ECO:0000256" key="4">
    <source>
        <dbReference type="ARBA" id="ARBA00023136"/>
    </source>
</evidence>
<dbReference type="GO" id="GO:0016020">
    <property type="term" value="C:membrane"/>
    <property type="evidence" value="ECO:0007669"/>
    <property type="project" value="UniProtKB-SubCell"/>
</dbReference>
<accession>A0A0T5Z6N0</accession>
<evidence type="ECO:0000256" key="2">
    <source>
        <dbReference type="ARBA" id="ARBA00022692"/>
    </source>
</evidence>
<evidence type="ECO:0000256" key="3">
    <source>
        <dbReference type="ARBA" id="ARBA00022989"/>
    </source>
</evidence>
<dbReference type="InterPro" id="IPR042295">
    <property type="entry name" value="NarX-like_N_sf"/>
</dbReference>